<dbReference type="RefSeq" id="WP_053595772.1">
    <property type="nucleotide sequence ID" value="NZ_CP067341.1"/>
</dbReference>
<dbReference type="Proteomes" id="UP000596049">
    <property type="component" value="Chromosome"/>
</dbReference>
<evidence type="ECO:0000313" key="2">
    <source>
        <dbReference type="Proteomes" id="UP000596049"/>
    </source>
</evidence>
<evidence type="ECO:0000313" key="1">
    <source>
        <dbReference type="EMBL" id="QQP10753.1"/>
    </source>
</evidence>
<keyword evidence="2" id="KW-1185">Reference proteome</keyword>
<proteinExistence type="predicted"/>
<reference evidence="1 2" key="1">
    <citation type="submission" date="2020-01" db="EMBL/GenBank/DDBJ databases">
        <authorList>
            <person name="Liu G."/>
            <person name="Liu B."/>
        </authorList>
    </citation>
    <scope>NUCLEOTIDE SEQUENCE [LARGE SCALE GENOMIC DNA]</scope>
    <source>
        <strain evidence="1 2">FJAT-51161</strain>
    </source>
</reference>
<dbReference type="EMBL" id="CP067341">
    <property type="protein sequence ID" value="QQP10753.1"/>
    <property type="molecule type" value="Genomic_DNA"/>
</dbReference>
<accession>A0ABX7ALI5</accession>
<protein>
    <recommendedName>
        <fullName evidence="3">Phage protein</fullName>
    </recommendedName>
</protein>
<evidence type="ECO:0008006" key="3">
    <source>
        <dbReference type="Google" id="ProtNLM"/>
    </source>
</evidence>
<organism evidence="1 2">
    <name type="scientific">Lysinibacillus agricola</name>
    <dbReference type="NCBI Taxonomy" id="2590012"/>
    <lineage>
        <taxon>Bacteria</taxon>
        <taxon>Bacillati</taxon>
        <taxon>Bacillota</taxon>
        <taxon>Bacilli</taxon>
        <taxon>Bacillales</taxon>
        <taxon>Bacillaceae</taxon>
        <taxon>Lysinibacillus</taxon>
    </lineage>
</organism>
<sequence length="193" mass="23166">MNTEYLKEQLDNIMSFRDTYKTSTTEDKYLHNELSKMIRVIKSKIWDEEHDEYNRNRLKTKTIDGVEIVIPEFISGLDDDYEFKHVDNTLYALPSKCSKDEDGSFHEYVYAYIKENDNKHVRFLVRLLGGDRFGDRIFTEANYYKKIESNYKYLNKNYGKDDRFPEKFRKQVETIINEFNKLDGVNDFNPITK</sequence>
<name>A0ABX7ALI5_9BACI</name>
<gene>
    <name evidence="1" type="ORF">FJQ98_16025</name>
</gene>